<gene>
    <name evidence="1" type="ORF">TbgDal_V2830</name>
</gene>
<dbReference type="GeneID" id="23861274"/>
<reference evidence="2" key="1">
    <citation type="journal article" date="2010" name="PLoS Negl. Trop. Dis.">
        <title>The genome sequence of Trypanosoma brucei gambiense, causative agent of chronic human african trypanosomiasis.</title>
        <authorList>
            <person name="Jackson A.P."/>
            <person name="Sanders M."/>
            <person name="Berry A."/>
            <person name="McQuillan J."/>
            <person name="Aslett M.A."/>
            <person name="Quail M.A."/>
            <person name="Chukualim B."/>
            <person name="Capewell P."/>
            <person name="MacLeod A."/>
            <person name="Melville S.E."/>
            <person name="Gibson W."/>
            <person name="Barry J.D."/>
            <person name="Berriman M."/>
            <person name="Hertz-Fowler C."/>
        </authorList>
    </citation>
    <scope>NUCLEOTIDE SEQUENCE [LARGE SCALE GENOMIC DNA]</scope>
    <source>
        <strain evidence="2">MHOM/CI/86/DAL972</strain>
    </source>
</reference>
<sequence>MDAGVTVVWGFCSGEVKELRETARSSPRPPSCCLREGSFYGQLKWRVITTFYLANEHNNGRDSFRTTAVTRAGSILTARMLVGKLQYSMEERQKVQLSVFCQQRFTTSPTAQLMMRARCVQIQNRN</sequence>
<dbReference type="EMBL" id="FN554968">
    <property type="protein sequence ID" value="CBH11145.1"/>
    <property type="molecule type" value="Genomic_DNA"/>
</dbReference>
<name>C9ZP17_TRYB9</name>
<organism evidence="1 2">
    <name type="scientific">Trypanosoma brucei gambiense (strain MHOM/CI/86/DAL972)</name>
    <dbReference type="NCBI Taxonomy" id="679716"/>
    <lineage>
        <taxon>Eukaryota</taxon>
        <taxon>Discoba</taxon>
        <taxon>Euglenozoa</taxon>
        <taxon>Kinetoplastea</taxon>
        <taxon>Metakinetoplastina</taxon>
        <taxon>Trypanosomatida</taxon>
        <taxon>Trypanosomatidae</taxon>
        <taxon>Trypanosoma</taxon>
    </lineage>
</organism>
<dbReference type="AlphaFoldDB" id="C9ZP17"/>
<dbReference type="Proteomes" id="UP000002316">
    <property type="component" value="Chromosome 5"/>
</dbReference>
<dbReference type="RefSeq" id="XP_011773432.1">
    <property type="nucleotide sequence ID" value="XM_011775130.1"/>
</dbReference>
<proteinExistence type="predicted"/>
<protein>
    <submittedName>
        <fullName evidence="1">Uncharacterized protein</fullName>
    </submittedName>
</protein>
<accession>C9ZP17</accession>
<dbReference type="KEGG" id="tbg:TbgDal_V2830"/>
<evidence type="ECO:0000313" key="2">
    <source>
        <dbReference type="Proteomes" id="UP000002316"/>
    </source>
</evidence>
<evidence type="ECO:0000313" key="1">
    <source>
        <dbReference type="EMBL" id="CBH11145.1"/>
    </source>
</evidence>